<dbReference type="AlphaFoldDB" id="A0A7X1XTV5"/>
<evidence type="ECO:0000313" key="2">
    <source>
        <dbReference type="EMBL" id="MQU19519.1"/>
    </source>
</evidence>
<sequence>MSRSFAELLPTPLTAESLAQLQPLKHAADLLLLLERWVERGWLRALDKAFVAFVHERDPKGDPLVLLAAALTSHQ</sequence>
<dbReference type="EMBL" id="WIVT01000240">
    <property type="protein sequence ID" value="MQU19519.1"/>
    <property type="molecule type" value="Genomic_DNA"/>
</dbReference>
<dbReference type="Gene3D" id="1.10.10.1020">
    <property type="entry name" value="RecBCD complex, subunit RecD, N-terminal domain"/>
    <property type="match status" value="1"/>
</dbReference>
<protein>
    <submittedName>
        <fullName evidence="2">Exodeoxyribonuclease V subunit alpha</fullName>
    </submittedName>
</protein>
<feature type="non-terminal residue" evidence="2">
    <location>
        <position position="75"/>
    </location>
</feature>
<dbReference type="InterPro" id="IPR041851">
    <property type="entry name" value="RecD_N_sf"/>
</dbReference>
<evidence type="ECO:0000259" key="1">
    <source>
        <dbReference type="Pfam" id="PF21185"/>
    </source>
</evidence>
<gene>
    <name evidence="2" type="ORF">GHN41_24260</name>
</gene>
<dbReference type="InterPro" id="IPR049550">
    <property type="entry name" value="RecD_N"/>
</dbReference>
<name>A0A7X1XTV5_9PSED</name>
<dbReference type="Pfam" id="PF21185">
    <property type="entry name" value="RecD_N"/>
    <property type="match status" value="1"/>
</dbReference>
<accession>A0A7X1XTV5</accession>
<comment type="caution">
    <text evidence="2">The sequence shown here is derived from an EMBL/GenBank/DDBJ whole genome shotgun (WGS) entry which is preliminary data.</text>
</comment>
<proteinExistence type="predicted"/>
<evidence type="ECO:0000313" key="3">
    <source>
        <dbReference type="Proteomes" id="UP000443000"/>
    </source>
</evidence>
<feature type="domain" description="RecBCD enzyme subunit RecD N-terminal" evidence="1">
    <location>
        <begin position="39"/>
        <end position="75"/>
    </location>
</feature>
<dbReference type="Proteomes" id="UP000443000">
    <property type="component" value="Unassembled WGS sequence"/>
</dbReference>
<organism evidence="2 3">
    <name type="scientific">Pseudomonas helleri</name>
    <dbReference type="NCBI Taxonomy" id="1608996"/>
    <lineage>
        <taxon>Bacteria</taxon>
        <taxon>Pseudomonadati</taxon>
        <taxon>Pseudomonadota</taxon>
        <taxon>Gammaproteobacteria</taxon>
        <taxon>Pseudomonadales</taxon>
        <taxon>Pseudomonadaceae</taxon>
        <taxon>Pseudomonas</taxon>
    </lineage>
</organism>
<reference evidence="2 3" key="1">
    <citation type="submission" date="2019-10" db="EMBL/GenBank/DDBJ databases">
        <title>Evaluation of single-gene subtyping targets for Pseudomonas.</title>
        <authorList>
            <person name="Reichler S.J."/>
            <person name="Orsi R.H."/>
            <person name="Wiedmann M."/>
            <person name="Martin N.H."/>
            <person name="Murphy S.I."/>
        </authorList>
    </citation>
    <scope>NUCLEOTIDE SEQUENCE [LARGE SCALE GENOMIC DNA]</scope>
    <source>
        <strain evidence="2 3">FSL R10-1594</strain>
    </source>
</reference>